<dbReference type="EMBL" id="JARAKH010000045">
    <property type="protein sequence ID" value="KAK8378430.1"/>
    <property type="molecule type" value="Genomic_DNA"/>
</dbReference>
<accession>A0AAW0ST22</accession>
<feature type="non-terminal residue" evidence="1">
    <location>
        <position position="1"/>
    </location>
</feature>
<protein>
    <submittedName>
        <fullName evidence="1">Uncharacterized protein</fullName>
    </submittedName>
</protein>
<gene>
    <name evidence="1" type="ORF">O3P69_011137</name>
</gene>
<keyword evidence="2" id="KW-1185">Reference proteome</keyword>
<reference evidence="1 2" key="1">
    <citation type="submission" date="2023-03" db="EMBL/GenBank/DDBJ databases">
        <title>High-quality genome of Scylla paramamosain provides insights in environmental adaptation.</title>
        <authorList>
            <person name="Zhang L."/>
        </authorList>
    </citation>
    <scope>NUCLEOTIDE SEQUENCE [LARGE SCALE GENOMIC DNA]</scope>
    <source>
        <strain evidence="1">LZ_2023a</strain>
        <tissue evidence="1">Muscle</tissue>
    </source>
</reference>
<proteinExistence type="predicted"/>
<sequence length="62" mass="6974">KMLEIMWGPFYFPHYLPHNVVHHTALSRDGTGNAVDLPVTPFKGQQRIKFIPCPSKAARGIS</sequence>
<evidence type="ECO:0000313" key="1">
    <source>
        <dbReference type="EMBL" id="KAK8378430.1"/>
    </source>
</evidence>
<comment type="caution">
    <text evidence="1">The sequence shown here is derived from an EMBL/GenBank/DDBJ whole genome shotgun (WGS) entry which is preliminary data.</text>
</comment>
<organism evidence="1 2">
    <name type="scientific">Scylla paramamosain</name>
    <name type="common">Mud crab</name>
    <dbReference type="NCBI Taxonomy" id="85552"/>
    <lineage>
        <taxon>Eukaryota</taxon>
        <taxon>Metazoa</taxon>
        <taxon>Ecdysozoa</taxon>
        <taxon>Arthropoda</taxon>
        <taxon>Crustacea</taxon>
        <taxon>Multicrustacea</taxon>
        <taxon>Malacostraca</taxon>
        <taxon>Eumalacostraca</taxon>
        <taxon>Eucarida</taxon>
        <taxon>Decapoda</taxon>
        <taxon>Pleocyemata</taxon>
        <taxon>Brachyura</taxon>
        <taxon>Eubrachyura</taxon>
        <taxon>Portunoidea</taxon>
        <taxon>Portunidae</taxon>
        <taxon>Portuninae</taxon>
        <taxon>Scylla</taxon>
    </lineage>
</organism>
<dbReference type="Proteomes" id="UP001487740">
    <property type="component" value="Unassembled WGS sequence"/>
</dbReference>
<feature type="non-terminal residue" evidence="1">
    <location>
        <position position="62"/>
    </location>
</feature>
<name>A0AAW0ST22_SCYPA</name>
<dbReference type="AlphaFoldDB" id="A0AAW0ST22"/>
<evidence type="ECO:0000313" key="2">
    <source>
        <dbReference type="Proteomes" id="UP001487740"/>
    </source>
</evidence>